<protein>
    <submittedName>
        <fullName evidence="1">DUF4054 domain-containing protein</fullName>
    </submittedName>
</protein>
<accession>A0A6N6VRM5</accession>
<dbReference type="AlphaFoldDB" id="A0A6N6VRM5"/>
<organism evidence="1 2">
    <name type="scientific">Silvanigrella paludirubra</name>
    <dbReference type="NCBI Taxonomy" id="2499159"/>
    <lineage>
        <taxon>Bacteria</taxon>
        <taxon>Pseudomonadati</taxon>
        <taxon>Bdellovibrionota</taxon>
        <taxon>Oligoflexia</taxon>
        <taxon>Silvanigrellales</taxon>
        <taxon>Silvanigrellaceae</taxon>
        <taxon>Silvanigrella</taxon>
    </lineage>
</organism>
<dbReference type="EMBL" id="WFLM01000009">
    <property type="protein sequence ID" value="KAB8035835.1"/>
    <property type="molecule type" value="Genomic_DNA"/>
</dbReference>
<gene>
    <name evidence="1" type="ORF">GCL60_16530</name>
</gene>
<dbReference type="Proteomes" id="UP000437748">
    <property type="component" value="Unassembled WGS sequence"/>
</dbReference>
<comment type="caution">
    <text evidence="1">The sequence shown here is derived from an EMBL/GenBank/DDBJ whole genome shotgun (WGS) entry which is preliminary data.</text>
</comment>
<name>A0A6N6VRM5_9BACT</name>
<dbReference type="RefSeq" id="WP_153421860.1">
    <property type="nucleotide sequence ID" value="NZ_WFLM01000009.1"/>
</dbReference>
<dbReference type="InterPro" id="IPR025127">
    <property type="entry name" value="DUF4054"/>
</dbReference>
<proteinExistence type="predicted"/>
<evidence type="ECO:0000313" key="1">
    <source>
        <dbReference type="EMBL" id="KAB8035835.1"/>
    </source>
</evidence>
<dbReference type="Pfam" id="PF13262">
    <property type="entry name" value="DUF4054"/>
    <property type="match status" value="1"/>
</dbReference>
<keyword evidence="2" id="KW-1185">Reference proteome</keyword>
<evidence type="ECO:0000313" key="2">
    <source>
        <dbReference type="Proteomes" id="UP000437748"/>
    </source>
</evidence>
<reference evidence="1 2" key="1">
    <citation type="submission" date="2019-10" db="EMBL/GenBank/DDBJ databases">
        <title>New species of Slilvanegrellaceae.</title>
        <authorList>
            <person name="Pitt A."/>
            <person name="Hahn M.W."/>
        </authorList>
    </citation>
    <scope>NUCLEOTIDE SEQUENCE [LARGE SCALE GENOMIC DNA]</scope>
    <source>
        <strain evidence="1 2">SP-Ram-0.45-NSY-1</strain>
    </source>
</reference>
<sequence length="116" mass="13533">MELNADFFKSIFPEFKDYENKIIQYFIDSNSKKLNKDFYNNDWEIAVLNLSAHQALLSKKGSNKKGEIVSETIAGVDRTYKTSHTNPNDSYFLSTIYGSEYLRIKKENSYFRGFTT</sequence>